<reference evidence="3" key="1">
    <citation type="journal article" date="2013" name="Proc. Natl. Acad. Sci. U.S.A.">
        <title>Improving the coverage of the cyanobacterial phylum using diversity-driven genome sequencing.</title>
        <authorList>
            <person name="Shih P.M."/>
            <person name="Wu D."/>
            <person name="Latifi A."/>
            <person name="Axen S.D."/>
            <person name="Fewer D.P."/>
            <person name="Talla E."/>
            <person name="Calteau A."/>
            <person name="Cai F."/>
            <person name="Tandeau de Marsac N."/>
            <person name="Rippka R."/>
            <person name="Herdman M."/>
            <person name="Sivonen K."/>
            <person name="Coursin T."/>
            <person name="Laurent T."/>
            <person name="Goodwin L."/>
            <person name="Nolan M."/>
            <person name="Davenport K.W."/>
            <person name="Han C.S."/>
            <person name="Rubin E.M."/>
            <person name="Eisen J.A."/>
            <person name="Woyke T."/>
            <person name="Gugger M."/>
            <person name="Kerfeld C.A."/>
        </authorList>
    </citation>
    <scope>NUCLEOTIDE SEQUENCE [LARGE SCALE GENOMIC DNA]</scope>
    <source>
        <strain evidence="3">ATCC 29140 / PCC 7202</strain>
    </source>
</reference>
<dbReference type="PATRIC" id="fig|292563.3.peg.1828"/>
<evidence type="ECO:0000313" key="3">
    <source>
        <dbReference type="Proteomes" id="UP000010483"/>
    </source>
</evidence>
<dbReference type="Proteomes" id="UP000010483">
    <property type="component" value="Chromosome"/>
</dbReference>
<dbReference type="InterPro" id="IPR012296">
    <property type="entry name" value="Nuclease_put_TT1808"/>
</dbReference>
<protein>
    <recommendedName>
        <fullName evidence="1">Putative restriction endonuclease domain-containing protein</fullName>
    </recommendedName>
</protein>
<dbReference type="PANTHER" id="PTHR35400:SF3">
    <property type="entry name" value="SLL1072 PROTEIN"/>
    <property type="match status" value="1"/>
</dbReference>
<dbReference type="PANTHER" id="PTHR35400">
    <property type="entry name" value="SLR1083 PROTEIN"/>
    <property type="match status" value="1"/>
</dbReference>
<gene>
    <name evidence="2" type="ordered locus">Cyast_1749</name>
</gene>
<dbReference type="Gene3D" id="3.90.1570.10">
    <property type="entry name" value="tt1808, chain A"/>
    <property type="match status" value="1"/>
</dbReference>
<proteinExistence type="predicted"/>
<dbReference type="BioCyc" id="CSTA292563:G1353-1755-MONOMER"/>
<dbReference type="InterPro" id="IPR008538">
    <property type="entry name" value="Uma2"/>
</dbReference>
<name>K9YMT2_CYASC</name>
<accession>K9YMT2</accession>
<keyword evidence="3" id="KW-1185">Reference proteome</keyword>
<dbReference type="EMBL" id="CP003940">
    <property type="protein sequence ID" value="AFZ47705.1"/>
    <property type="molecule type" value="Genomic_DNA"/>
</dbReference>
<organism evidence="2 3">
    <name type="scientific">Cyanobacterium stanieri (strain ATCC 29140 / PCC 7202)</name>
    <dbReference type="NCBI Taxonomy" id="292563"/>
    <lineage>
        <taxon>Bacteria</taxon>
        <taxon>Bacillati</taxon>
        <taxon>Cyanobacteriota</taxon>
        <taxon>Cyanophyceae</taxon>
        <taxon>Oscillatoriophycideae</taxon>
        <taxon>Chroococcales</taxon>
        <taxon>Geminocystaceae</taxon>
        <taxon>Cyanobacterium</taxon>
    </lineage>
</organism>
<sequence length="220" mass="25454">MNTFPPLENGDRLSSIEYEKRTKNLAPQIKTELINGVVYMAAALRYENHGLPHSYIMGWLAFYMANTPGVALADNTTIRLDFDNQPQPDALLRIEGGQSRVSQDDYIEGAPELIVEIAGSSASYDMYDKMQVYRRHGVKEYIVWQVYDKKIDWFYLHEGNYLKYQPSSEGIIESRVFPCLVLSIPHMLDRNLAQVLKILEHNLNSDKHREFIDQLPNREK</sequence>
<evidence type="ECO:0000259" key="1">
    <source>
        <dbReference type="Pfam" id="PF05685"/>
    </source>
</evidence>
<dbReference type="CDD" id="cd06260">
    <property type="entry name" value="DUF820-like"/>
    <property type="match status" value="1"/>
</dbReference>
<dbReference type="SUPFAM" id="SSF52980">
    <property type="entry name" value="Restriction endonuclease-like"/>
    <property type="match status" value="1"/>
</dbReference>
<dbReference type="eggNOG" id="COG4636">
    <property type="taxonomic scope" value="Bacteria"/>
</dbReference>
<dbReference type="KEGG" id="csn:Cyast_1749"/>
<feature type="domain" description="Putative restriction endonuclease" evidence="1">
    <location>
        <begin position="18"/>
        <end position="182"/>
    </location>
</feature>
<dbReference type="AlphaFoldDB" id="K9YMT2"/>
<dbReference type="Pfam" id="PF05685">
    <property type="entry name" value="Uma2"/>
    <property type="match status" value="1"/>
</dbReference>
<dbReference type="STRING" id="292563.Cyast_1749"/>
<evidence type="ECO:0000313" key="2">
    <source>
        <dbReference type="EMBL" id="AFZ47705.1"/>
    </source>
</evidence>
<dbReference type="InterPro" id="IPR011335">
    <property type="entry name" value="Restrct_endonuc-II-like"/>
</dbReference>
<dbReference type="HOGENOM" id="CLU_100183_0_0_3"/>